<gene>
    <name evidence="2" type="ORF">SAMN05444159_1690</name>
</gene>
<evidence type="ECO:0000313" key="3">
    <source>
        <dbReference type="Proteomes" id="UP000189935"/>
    </source>
</evidence>
<dbReference type="Proteomes" id="UP000189935">
    <property type="component" value="Chromosome I"/>
</dbReference>
<feature type="chain" id="PRO_5009919575" description="Secreted protein" evidence="1">
    <location>
        <begin position="21"/>
        <end position="86"/>
    </location>
</feature>
<organism evidence="2 3">
    <name type="scientific">Bradyrhizobium lablabi</name>
    <dbReference type="NCBI Taxonomy" id="722472"/>
    <lineage>
        <taxon>Bacteria</taxon>
        <taxon>Pseudomonadati</taxon>
        <taxon>Pseudomonadota</taxon>
        <taxon>Alphaproteobacteria</taxon>
        <taxon>Hyphomicrobiales</taxon>
        <taxon>Nitrobacteraceae</taxon>
        <taxon>Bradyrhizobium</taxon>
    </lineage>
</organism>
<reference evidence="2 3" key="1">
    <citation type="submission" date="2016-11" db="EMBL/GenBank/DDBJ databases">
        <authorList>
            <person name="Jaros S."/>
            <person name="Januszkiewicz K."/>
            <person name="Wedrychowicz H."/>
        </authorList>
    </citation>
    <scope>NUCLEOTIDE SEQUENCE [LARGE SCALE GENOMIC DNA]</scope>
    <source>
        <strain evidence="2 3">GAS499</strain>
    </source>
</reference>
<evidence type="ECO:0000256" key="1">
    <source>
        <dbReference type="SAM" id="SignalP"/>
    </source>
</evidence>
<dbReference type="AlphaFoldDB" id="A0A1M6MPD7"/>
<feature type="signal peptide" evidence="1">
    <location>
        <begin position="1"/>
        <end position="20"/>
    </location>
</feature>
<dbReference type="EMBL" id="LT670844">
    <property type="protein sequence ID" value="SHJ85341.1"/>
    <property type="molecule type" value="Genomic_DNA"/>
</dbReference>
<protein>
    <recommendedName>
        <fullName evidence="4">Secreted protein</fullName>
    </recommendedName>
</protein>
<keyword evidence="1" id="KW-0732">Signal</keyword>
<name>A0A1M6MPD7_9BRAD</name>
<sequence>MIVVLAVLVELFLVPQLAVAAPVAWNGFEQAKAATASPVSFWGRPFPYGYTGWGPCVRYERLETERGIIFRRVWICSPSEARRRSI</sequence>
<evidence type="ECO:0008006" key="4">
    <source>
        <dbReference type="Google" id="ProtNLM"/>
    </source>
</evidence>
<accession>A0A1M6MPD7</accession>
<evidence type="ECO:0000313" key="2">
    <source>
        <dbReference type="EMBL" id="SHJ85341.1"/>
    </source>
</evidence>
<proteinExistence type="predicted"/>